<feature type="compositionally biased region" description="Basic and acidic residues" evidence="1">
    <location>
        <begin position="247"/>
        <end position="257"/>
    </location>
</feature>
<evidence type="ECO:0000313" key="2">
    <source>
        <dbReference type="EMBL" id="KAL1614321.1"/>
    </source>
</evidence>
<feature type="region of interest" description="Disordered" evidence="1">
    <location>
        <begin position="206"/>
        <end position="225"/>
    </location>
</feature>
<comment type="caution">
    <text evidence="2">The sequence shown here is derived from an EMBL/GenBank/DDBJ whole genome shotgun (WGS) entry which is preliminary data.</text>
</comment>
<feature type="compositionally biased region" description="Basic and acidic residues" evidence="1">
    <location>
        <begin position="302"/>
        <end position="311"/>
    </location>
</feature>
<protein>
    <submittedName>
        <fullName evidence="2">Uncharacterized protein</fullName>
    </submittedName>
</protein>
<organism evidence="2 3">
    <name type="scientific">Neofusicoccum ribis</name>
    <dbReference type="NCBI Taxonomy" id="45134"/>
    <lineage>
        <taxon>Eukaryota</taxon>
        <taxon>Fungi</taxon>
        <taxon>Dikarya</taxon>
        <taxon>Ascomycota</taxon>
        <taxon>Pezizomycotina</taxon>
        <taxon>Dothideomycetes</taxon>
        <taxon>Dothideomycetes incertae sedis</taxon>
        <taxon>Botryosphaeriales</taxon>
        <taxon>Botryosphaeriaceae</taxon>
        <taxon>Neofusicoccum</taxon>
    </lineage>
</organism>
<accession>A0ABR3S9Q5</accession>
<evidence type="ECO:0000313" key="3">
    <source>
        <dbReference type="Proteomes" id="UP001521116"/>
    </source>
</evidence>
<feature type="region of interest" description="Disordered" evidence="1">
    <location>
        <begin position="235"/>
        <end position="319"/>
    </location>
</feature>
<sequence>MSWGYQTQFLVAWRDSQTSDPYCLGDISEVDKHKATCFFVFGQNDASREFLIYFHLALRTNADNRRAKHIFLVIPTESFDVSAADPTSCVHVHNKPCDAPALPEVPLFRTRFTLKQPGYVLMTQVKTLKGLSKRSSGLLMSLRSLSRALSFDVYIPHTKQSEATMRNFFLRLREGPVQTPEIDRSATFHGRPCLTNDWTAYGLNDDDKLPSRLSQPVGESPPSYDEAVMLSREGHRDAATSTNEKQIVSREKGDDLVKPQGEVDEQDEPREDSDGQHCFHDDGTRRDGPQTNGVEPSVTQEDSCRKRKADDALSDAETEDGPVVVRMQKSNGEEGEVIDGDNTSEATWPHSDFESLPFKVFLQENLFISVYRSVFSTDGPNRKLFDDEKYNWFIEAVLWLRTVWYRLDNAPDVYFKELGVLSRAIRMQDRDTFERTRIQCMCDFIQEKRTSLAQGPFTLPLEDRCEWVVNFLYRRLGPHSDFLIVDDLQALNDVAMEWRRVGGDDGPRSPELKEDHTRWKLSFYTQMAACVLVALYKAEGLCHELDGTTDDVV</sequence>
<reference evidence="2 3" key="1">
    <citation type="submission" date="2024-02" db="EMBL/GenBank/DDBJ databases">
        <title>De novo assembly and annotation of 12 fungi associated with fruit tree decline syndrome in Ontario, Canada.</title>
        <authorList>
            <person name="Sulman M."/>
            <person name="Ellouze W."/>
            <person name="Ilyukhin E."/>
        </authorList>
    </citation>
    <scope>NUCLEOTIDE SEQUENCE [LARGE SCALE GENOMIC DNA]</scope>
    <source>
        <strain evidence="2 3">M1-105</strain>
    </source>
</reference>
<dbReference type="Proteomes" id="UP001521116">
    <property type="component" value="Unassembled WGS sequence"/>
</dbReference>
<name>A0ABR3S9Q5_9PEZI</name>
<proteinExistence type="predicted"/>
<feature type="compositionally biased region" description="Basic and acidic residues" evidence="1">
    <location>
        <begin position="272"/>
        <end position="288"/>
    </location>
</feature>
<evidence type="ECO:0000256" key="1">
    <source>
        <dbReference type="SAM" id="MobiDB-lite"/>
    </source>
</evidence>
<feature type="compositionally biased region" description="Polar residues" evidence="1">
    <location>
        <begin position="289"/>
        <end position="301"/>
    </location>
</feature>
<feature type="compositionally biased region" description="Acidic residues" evidence="1">
    <location>
        <begin position="262"/>
        <end position="271"/>
    </location>
</feature>
<keyword evidence="3" id="KW-1185">Reference proteome</keyword>
<gene>
    <name evidence="2" type="ORF">SLS56_012133</name>
</gene>
<dbReference type="EMBL" id="JAJVDC020000399">
    <property type="protein sequence ID" value="KAL1614321.1"/>
    <property type="molecule type" value="Genomic_DNA"/>
</dbReference>